<comment type="caution">
    <text evidence="1">The sequence shown here is derived from an EMBL/GenBank/DDBJ whole genome shotgun (WGS) entry which is preliminary data.</text>
</comment>
<reference evidence="1" key="1">
    <citation type="journal article" date="2014" name="Front. Microbiol.">
        <title>High frequency of phylogenetically diverse reductive dehalogenase-homologous genes in deep subseafloor sedimentary metagenomes.</title>
        <authorList>
            <person name="Kawai M."/>
            <person name="Futagami T."/>
            <person name="Toyoda A."/>
            <person name="Takaki Y."/>
            <person name="Nishi S."/>
            <person name="Hori S."/>
            <person name="Arai W."/>
            <person name="Tsubouchi T."/>
            <person name="Morono Y."/>
            <person name="Uchiyama I."/>
            <person name="Ito T."/>
            <person name="Fujiyama A."/>
            <person name="Inagaki F."/>
            <person name="Takami H."/>
        </authorList>
    </citation>
    <scope>NUCLEOTIDE SEQUENCE</scope>
    <source>
        <strain evidence="1">Expedition CK06-06</strain>
    </source>
</reference>
<name>X0YR61_9ZZZZ</name>
<protein>
    <submittedName>
        <fullName evidence="1">Uncharacterized protein</fullName>
    </submittedName>
</protein>
<evidence type="ECO:0000313" key="1">
    <source>
        <dbReference type="EMBL" id="GAG58715.1"/>
    </source>
</evidence>
<accession>X0YR61</accession>
<dbReference type="EMBL" id="BART01006158">
    <property type="protein sequence ID" value="GAG58715.1"/>
    <property type="molecule type" value="Genomic_DNA"/>
</dbReference>
<dbReference type="AlphaFoldDB" id="X0YR61"/>
<organism evidence="1">
    <name type="scientific">marine sediment metagenome</name>
    <dbReference type="NCBI Taxonomy" id="412755"/>
    <lineage>
        <taxon>unclassified sequences</taxon>
        <taxon>metagenomes</taxon>
        <taxon>ecological metagenomes</taxon>
    </lineage>
</organism>
<proteinExistence type="predicted"/>
<sequence length="85" mass="9775">MTTILEKIEENRKTKITVCNDPVNGLPEDFAEDYDRLFYIMISEARKAGHSEEEIMEVADRGTASGRKELAGVFEARRRRKKKNA</sequence>
<gene>
    <name evidence="1" type="ORF">S01H4_14023</name>
</gene>